<dbReference type="AlphaFoldDB" id="E9E9M6"/>
<dbReference type="eggNOG" id="ENOG502SKFN">
    <property type="taxonomic scope" value="Eukaryota"/>
</dbReference>
<evidence type="ECO:0000313" key="3">
    <source>
        <dbReference type="Proteomes" id="UP000002499"/>
    </source>
</evidence>
<dbReference type="KEGG" id="maw:19250885"/>
<dbReference type="InParanoid" id="E9E9M6"/>
<dbReference type="SUPFAM" id="SSF56112">
    <property type="entry name" value="Protein kinase-like (PK-like)"/>
    <property type="match status" value="1"/>
</dbReference>
<name>E9E9M6_METAQ</name>
<sequence>MQKIPQLKTYFDEIEETNGDDECRAWLDKVFDAKAELATFVASRRKGGPATEYVGFLKGSFNFSFRFRFGDGGPDAIIRFPKPGHTATALRDEKVANEALVMEYISQNTTIPVPHIHSWGLTAESPQKFGPFIIMDFVEGTLLSTVLKQPTKSDQEDPILNPDIDTKALDTIHLQIASYILQLSQLPFTRIGAISKEHGSNSWSVTKRPLTYNMNELATVSGCPDDRFPKTTFNSTSDYLQSLAKQHLDHVWAQRNIADDPEIAQARFLARRQFARLVPKCSTHDTGPFLLFCDDMRPSNMLVHPETLQITAVLDFEFTNAMPAQFTYDPPWWLLLSGPEAWLDRGSIEEFRTLYTPRMEQFLRALEQVESASLSTGTEPTGPPLSSRMRDSWRDGGFWFNYAARKSFELDAIYWAVLHHGSAEFSLQEDVAEIDKFTQTKMAQLKAYKEECDARLPKQAVENTCCLFASNVCAKTKEGRVFLVWACG</sequence>
<dbReference type="InterPro" id="IPR002575">
    <property type="entry name" value="Aminoglycoside_PTrfase"/>
</dbReference>
<dbReference type="Gene3D" id="3.90.1200.10">
    <property type="match status" value="1"/>
</dbReference>
<dbReference type="HOGENOM" id="CLU_028906_4_1_1"/>
<dbReference type="Pfam" id="PF01636">
    <property type="entry name" value="APH"/>
    <property type="match status" value="1"/>
</dbReference>
<dbReference type="Proteomes" id="UP000002499">
    <property type="component" value="Unassembled WGS sequence"/>
</dbReference>
<accession>E9E9M6</accession>
<dbReference type="EMBL" id="GL698528">
    <property type="protein sequence ID" value="EFY87339.1"/>
    <property type="molecule type" value="Genomic_DNA"/>
</dbReference>
<dbReference type="Gene3D" id="3.30.200.20">
    <property type="entry name" value="Phosphorylase Kinase, domain 1"/>
    <property type="match status" value="1"/>
</dbReference>
<dbReference type="InterPro" id="IPR051678">
    <property type="entry name" value="AGP_Transferase"/>
</dbReference>
<dbReference type="OrthoDB" id="5412996at2759"/>
<gene>
    <name evidence="2" type="ORF">MAC_06574</name>
</gene>
<evidence type="ECO:0000313" key="2">
    <source>
        <dbReference type="EMBL" id="EFY87339.1"/>
    </source>
</evidence>
<feature type="domain" description="Aminoglycoside phosphotransferase" evidence="1">
    <location>
        <begin position="63"/>
        <end position="330"/>
    </location>
</feature>
<dbReference type="GeneID" id="19250885"/>
<reference evidence="2 3" key="1">
    <citation type="journal article" date="2011" name="PLoS Genet.">
        <title>Genome sequencing and comparative transcriptomics of the model entomopathogenic fungi Metarhizium anisopliae and M. acridum.</title>
        <authorList>
            <person name="Gao Q."/>
            <person name="Jin K."/>
            <person name="Ying S.H."/>
            <person name="Zhang Y."/>
            <person name="Xiao G."/>
            <person name="Shang Y."/>
            <person name="Duan Z."/>
            <person name="Hu X."/>
            <person name="Xie X.Q."/>
            <person name="Zhou G."/>
            <person name="Peng G."/>
            <person name="Luo Z."/>
            <person name="Huang W."/>
            <person name="Wang B."/>
            <person name="Fang W."/>
            <person name="Wang S."/>
            <person name="Zhong Y."/>
            <person name="Ma L.J."/>
            <person name="St Leger R.J."/>
            <person name="Zhao G.P."/>
            <person name="Pei Y."/>
            <person name="Feng M.G."/>
            <person name="Xia Y."/>
            <person name="Wang C."/>
        </authorList>
    </citation>
    <scope>NUCLEOTIDE SEQUENCE [LARGE SCALE GENOMIC DNA]</scope>
    <source>
        <strain evidence="2 3">CQMa 102</strain>
    </source>
</reference>
<dbReference type="PANTHER" id="PTHR21310">
    <property type="entry name" value="AMINOGLYCOSIDE PHOSPHOTRANSFERASE-RELATED-RELATED"/>
    <property type="match status" value="1"/>
</dbReference>
<keyword evidence="3" id="KW-1185">Reference proteome</keyword>
<organism evidence="3">
    <name type="scientific">Metarhizium acridum (strain CQMa 102)</name>
    <dbReference type="NCBI Taxonomy" id="655827"/>
    <lineage>
        <taxon>Eukaryota</taxon>
        <taxon>Fungi</taxon>
        <taxon>Dikarya</taxon>
        <taxon>Ascomycota</taxon>
        <taxon>Pezizomycotina</taxon>
        <taxon>Sordariomycetes</taxon>
        <taxon>Hypocreomycetidae</taxon>
        <taxon>Hypocreales</taxon>
        <taxon>Clavicipitaceae</taxon>
        <taxon>Metarhizium</taxon>
    </lineage>
</organism>
<dbReference type="OMA" id="MRPSNML"/>
<proteinExistence type="predicted"/>
<protein>
    <recommendedName>
        <fullName evidence="1">Aminoglycoside phosphotransferase domain-containing protein</fullName>
    </recommendedName>
</protein>
<dbReference type="InterPro" id="IPR011009">
    <property type="entry name" value="Kinase-like_dom_sf"/>
</dbReference>
<dbReference type="PANTHER" id="PTHR21310:SF37">
    <property type="entry name" value="AMINOGLYCOSIDE PHOSPHOTRANSFERASE DOMAIN-CONTAINING PROTEIN"/>
    <property type="match status" value="1"/>
</dbReference>
<evidence type="ECO:0000259" key="1">
    <source>
        <dbReference type="Pfam" id="PF01636"/>
    </source>
</evidence>